<dbReference type="AlphaFoldDB" id="A0A1F7JND7"/>
<evidence type="ECO:0000313" key="3">
    <source>
        <dbReference type="Proteomes" id="UP000176376"/>
    </source>
</evidence>
<evidence type="ECO:0000313" key="2">
    <source>
        <dbReference type="EMBL" id="OGK57087.1"/>
    </source>
</evidence>
<reference evidence="2 3" key="1">
    <citation type="journal article" date="2016" name="Nat. Commun.">
        <title>Thousands of microbial genomes shed light on interconnected biogeochemical processes in an aquifer system.</title>
        <authorList>
            <person name="Anantharaman K."/>
            <person name="Brown C.T."/>
            <person name="Hug L.A."/>
            <person name="Sharon I."/>
            <person name="Castelle C.J."/>
            <person name="Probst A.J."/>
            <person name="Thomas B.C."/>
            <person name="Singh A."/>
            <person name="Wilkins M.J."/>
            <person name="Karaoz U."/>
            <person name="Brodie E.L."/>
            <person name="Williams K.H."/>
            <person name="Hubbard S.S."/>
            <person name="Banfield J.F."/>
        </authorList>
    </citation>
    <scope>NUCLEOTIDE SEQUENCE [LARGE SCALE GENOMIC DNA]</scope>
</reference>
<gene>
    <name evidence="2" type="ORF">A3J15_03675</name>
</gene>
<comment type="caution">
    <text evidence="2">The sequence shown here is derived from an EMBL/GenBank/DDBJ whole genome shotgun (WGS) entry which is preliminary data.</text>
</comment>
<keyword evidence="1" id="KW-0472">Membrane</keyword>
<feature type="transmembrane region" description="Helical" evidence="1">
    <location>
        <begin position="6"/>
        <end position="28"/>
    </location>
</feature>
<name>A0A1F7JND7_9BACT</name>
<sequence length="65" mass="7382">MSLKKILLTVLIISLIPFIIVYDSLFYLMTRPSCLNCGNLIEFLRNSSLTIMLLSGVGYKLNKNK</sequence>
<organism evidence="2 3">
    <name type="scientific">Candidatus Roizmanbacteria bacterium RIFCSPLOWO2_02_FULL_38_10</name>
    <dbReference type="NCBI Taxonomy" id="1802074"/>
    <lineage>
        <taxon>Bacteria</taxon>
        <taxon>Candidatus Roizmaniibacteriota</taxon>
    </lineage>
</organism>
<evidence type="ECO:0000256" key="1">
    <source>
        <dbReference type="SAM" id="Phobius"/>
    </source>
</evidence>
<keyword evidence="1" id="KW-1133">Transmembrane helix</keyword>
<keyword evidence="1" id="KW-0812">Transmembrane</keyword>
<accession>A0A1F7JND7</accession>
<dbReference type="Proteomes" id="UP000176376">
    <property type="component" value="Unassembled WGS sequence"/>
</dbReference>
<proteinExistence type="predicted"/>
<protein>
    <submittedName>
        <fullName evidence="2">Uncharacterized protein</fullName>
    </submittedName>
</protein>
<dbReference type="EMBL" id="MGAY01000013">
    <property type="protein sequence ID" value="OGK57087.1"/>
    <property type="molecule type" value="Genomic_DNA"/>
</dbReference>